<dbReference type="Pfam" id="PF18563">
    <property type="entry name" value="TubC_N"/>
    <property type="match status" value="1"/>
</dbReference>
<protein>
    <submittedName>
        <fullName evidence="2">Non-ribosomal peptide synthase</fullName>
    </submittedName>
</protein>
<feature type="domain" description="TubC N-terminal docking" evidence="1">
    <location>
        <begin position="5"/>
        <end position="53"/>
    </location>
</feature>
<organism evidence="2">
    <name type="scientific">Symploca sp. SIO1C4</name>
    <dbReference type="NCBI Taxonomy" id="2607765"/>
    <lineage>
        <taxon>Bacteria</taxon>
        <taxon>Bacillati</taxon>
        <taxon>Cyanobacteriota</taxon>
        <taxon>Cyanophyceae</taxon>
        <taxon>Coleofasciculales</taxon>
        <taxon>Coleofasciculaceae</taxon>
        <taxon>Symploca</taxon>
    </lineage>
</organism>
<dbReference type="AlphaFoldDB" id="A0A6B3N4W3"/>
<dbReference type="InterPro" id="IPR044894">
    <property type="entry name" value="TubC_N_sf"/>
</dbReference>
<reference evidence="2" key="1">
    <citation type="submission" date="2019-11" db="EMBL/GenBank/DDBJ databases">
        <title>Genomic insights into an expanded diversity of filamentous marine cyanobacteria reveals the extraordinary biosynthetic potential of Moorea and Okeania.</title>
        <authorList>
            <person name="Ferreira Leao T."/>
            <person name="Wang M."/>
            <person name="Moss N."/>
            <person name="Da Silva R."/>
            <person name="Sanders J."/>
            <person name="Nurk S."/>
            <person name="Gurevich A."/>
            <person name="Humphrey G."/>
            <person name="Reher R."/>
            <person name="Zhu Q."/>
            <person name="Belda-Ferre P."/>
            <person name="Glukhov E."/>
            <person name="Rex R."/>
            <person name="Dorrestein P.C."/>
            <person name="Knight R."/>
            <person name="Pevzner P."/>
            <person name="Gerwick W.H."/>
            <person name="Gerwick L."/>
        </authorList>
    </citation>
    <scope>NUCLEOTIDE SEQUENCE</scope>
    <source>
        <strain evidence="2">SIO1C4</strain>
    </source>
</reference>
<gene>
    <name evidence="2" type="ORF">F6J89_14145</name>
</gene>
<proteinExistence type="predicted"/>
<name>A0A6B3N4W3_9CYAN</name>
<evidence type="ECO:0000313" key="2">
    <source>
        <dbReference type="EMBL" id="NER28736.1"/>
    </source>
</evidence>
<dbReference type="Gene3D" id="1.10.10.1830">
    <property type="entry name" value="Non-ribosomal peptide synthase, adenylation domain"/>
    <property type="match status" value="1"/>
</dbReference>
<dbReference type="EMBL" id="JAAHFQ010000255">
    <property type="protein sequence ID" value="NER28736.1"/>
    <property type="molecule type" value="Genomic_DNA"/>
</dbReference>
<accession>A0A6B3N4W3</accession>
<sequence length="617" mass="69091">MNASELLVSLTQQGVQLWVDNEKLGVRSPRGVMTPELRTKLTKHKPEILAFLRGNDISDCSTSNSPSEELTLQTIGRLIGGFGSQLTTEYKQPIVDPQVMASKLKVVFRPLPKGYSNQSIIKFREELELKLRNYGVQVQPWQLATTEFRYDIKIPFFNLKKTFKTRVVKAGTDAVIDIERPPSLISKAKEFVAERLYELYSRFILKNQKLSVTRIATLIGWAVEHAAKYIEDPTNTQVITLTELDPEFTNPQIPYQQKIGIGLNTLVRTFSEIVIGVSKDKISILNMNLSDSIFTQDELDGFVLKSLIPKIFVPIAPVLLNRFELGQYDPQASTYAAKLVTLGKELAPTGLFPPGFKLSELIKRKSHRDIINVIVNGRTGVSYGFVAYAEPPQYIGAQKITEHEWDHLATVNGFSNDQVRQNENNRRYIKLKIGTEYVFKQIPDIWLVSARSGSNKTNLNLEHDIVRIGLKDRLLLQLPQGIDQATVDIKPSYDLYVMLGIALAAALYTPELIRDGAPMAHFHGYPARDWFQDNEYCVGVHNPSVPCGTYESGVFNFLGINSLSSHSDGNIALVSLVEPDHGTNFIAPNLEYLVARLKAGCQQGSIELGGKHFASLK</sequence>
<evidence type="ECO:0000259" key="1">
    <source>
        <dbReference type="Pfam" id="PF18563"/>
    </source>
</evidence>
<comment type="caution">
    <text evidence="2">The sequence shown here is derived from an EMBL/GenBank/DDBJ whole genome shotgun (WGS) entry which is preliminary data.</text>
</comment>
<dbReference type="InterPro" id="IPR041464">
    <property type="entry name" value="TubC_N"/>
</dbReference>